<organism evidence="1 2">
    <name type="scientific">Schistocephalus solidus</name>
    <name type="common">Tapeworm</name>
    <dbReference type="NCBI Taxonomy" id="70667"/>
    <lineage>
        <taxon>Eukaryota</taxon>
        <taxon>Metazoa</taxon>
        <taxon>Spiralia</taxon>
        <taxon>Lophotrochozoa</taxon>
        <taxon>Platyhelminthes</taxon>
        <taxon>Cestoda</taxon>
        <taxon>Eucestoda</taxon>
        <taxon>Diphyllobothriidea</taxon>
        <taxon>Diphyllobothriidae</taxon>
        <taxon>Schistocephalus</taxon>
    </lineage>
</organism>
<dbReference type="InterPro" id="IPR036691">
    <property type="entry name" value="Endo/exonu/phosph_ase_sf"/>
</dbReference>
<evidence type="ECO:0000313" key="1">
    <source>
        <dbReference type="EMBL" id="VDL88215.1"/>
    </source>
</evidence>
<dbReference type="SUPFAM" id="SSF56219">
    <property type="entry name" value="DNase I-like"/>
    <property type="match status" value="1"/>
</dbReference>
<reference evidence="1 2" key="1">
    <citation type="submission" date="2018-11" db="EMBL/GenBank/DDBJ databases">
        <authorList>
            <consortium name="Pathogen Informatics"/>
        </authorList>
    </citation>
    <scope>NUCLEOTIDE SEQUENCE [LARGE SCALE GENOMIC DNA]</scope>
    <source>
        <strain evidence="1 2">NST_G2</strain>
    </source>
</reference>
<name>A0A3P7C2A8_SCHSO</name>
<gene>
    <name evidence="1" type="ORF">SSLN_LOCUS1830</name>
</gene>
<dbReference type="AlphaFoldDB" id="A0A3P7C2A8"/>
<dbReference type="Proteomes" id="UP000275846">
    <property type="component" value="Unassembled WGS sequence"/>
</dbReference>
<protein>
    <recommendedName>
        <fullName evidence="3">Endo/exonuclease/phosphatase domain-containing protein</fullName>
    </recommendedName>
</protein>
<keyword evidence="2" id="KW-1185">Reference proteome</keyword>
<evidence type="ECO:0008006" key="3">
    <source>
        <dbReference type="Google" id="ProtNLM"/>
    </source>
</evidence>
<dbReference type="EMBL" id="UYSU01007712">
    <property type="protein sequence ID" value="VDL88215.1"/>
    <property type="molecule type" value="Genomic_DNA"/>
</dbReference>
<sequence length="134" mass="15602">MTIYRLPNIPKAADESLLHLLKEVASHQKVLIAGDFNAPIVDWVNLTVLEAGSLRRIEVAGFVFRRKYAYDLRRQQRGDLIQTYQIVRGREFALKFVDFFELAGMKHLRGHPFKLPRKLVNTDVHRNTFSQRVV</sequence>
<accession>A0A3P7C2A8</accession>
<dbReference type="OrthoDB" id="10435704at2759"/>
<evidence type="ECO:0000313" key="2">
    <source>
        <dbReference type="Proteomes" id="UP000275846"/>
    </source>
</evidence>
<proteinExistence type="predicted"/>